<feature type="domain" description="AMP-dependent synthetase/ligase" evidence="1">
    <location>
        <begin position="123"/>
        <end position="257"/>
    </location>
</feature>
<reference evidence="3" key="1">
    <citation type="submission" date="2017-02" db="EMBL/GenBank/DDBJ databases">
        <authorList>
            <person name="Dridi B."/>
        </authorList>
    </citation>
    <scope>NUCLEOTIDE SEQUENCE [LARGE SCALE GENOMIC DNA]</scope>
    <source>
        <strain evidence="3">B Co 03.10</strain>
    </source>
</reference>
<evidence type="ECO:0000259" key="1">
    <source>
        <dbReference type="Pfam" id="PF00501"/>
    </source>
</evidence>
<dbReference type="InterPro" id="IPR042099">
    <property type="entry name" value="ANL_N_sf"/>
</dbReference>
<dbReference type="InterPro" id="IPR045851">
    <property type="entry name" value="AMP-bd_C_sf"/>
</dbReference>
<name>A0A1X6XIN6_9MICO</name>
<dbReference type="RefSeq" id="WP_087007702.1">
    <property type="nucleotide sequence ID" value="NZ_FWFF01000017.1"/>
</dbReference>
<organism evidence="2 3">
    <name type="scientific">Brevibacterium yomogidense</name>
    <dbReference type="NCBI Taxonomy" id="946573"/>
    <lineage>
        <taxon>Bacteria</taxon>
        <taxon>Bacillati</taxon>
        <taxon>Actinomycetota</taxon>
        <taxon>Actinomycetes</taxon>
        <taxon>Micrococcales</taxon>
        <taxon>Brevibacteriaceae</taxon>
        <taxon>Brevibacterium</taxon>
    </lineage>
</organism>
<dbReference type="PANTHER" id="PTHR43845:SF1">
    <property type="entry name" value="BLR5969 PROTEIN"/>
    <property type="match status" value="1"/>
</dbReference>
<proteinExistence type="predicted"/>
<protein>
    <submittedName>
        <fullName evidence="2">Coenzyme F390 synthetase</fullName>
    </submittedName>
</protein>
<dbReference type="SUPFAM" id="SSF56801">
    <property type="entry name" value="Acetyl-CoA synthetase-like"/>
    <property type="match status" value="1"/>
</dbReference>
<dbReference type="PANTHER" id="PTHR43845">
    <property type="entry name" value="BLR5969 PROTEIN"/>
    <property type="match status" value="1"/>
</dbReference>
<gene>
    <name evidence="2" type="ORF">FM105_09815</name>
</gene>
<accession>A0A1X6XIN6</accession>
<dbReference type="AlphaFoldDB" id="A0A1X6XIN6"/>
<evidence type="ECO:0000313" key="2">
    <source>
        <dbReference type="EMBL" id="SLM98879.1"/>
    </source>
</evidence>
<keyword evidence="3" id="KW-1185">Reference proteome</keyword>
<dbReference type="Pfam" id="PF00501">
    <property type="entry name" value="AMP-binding"/>
    <property type="match status" value="1"/>
</dbReference>
<dbReference type="Gene3D" id="3.40.50.12780">
    <property type="entry name" value="N-terminal domain of ligase-like"/>
    <property type="match status" value="1"/>
</dbReference>
<sequence>MTTTNSADAARLLQSAAAADPTLATRLAEAGIDPATVSGPDDLAAVPVQSKDARVAGRDHVLGGGVPRRIFQSPGPIYEAQPDGDDPWRWREALASAGLVPGDIVLNCFGYHLSPAGAMFDEAVVAAGATVLPGGIGNQQLQVQAIRDLGIRGYVGLPSYLKALIDLFAAEGGTPADMPLQYAVVTAEPLPDSLRAELEAWVPAVRMAYGSAEAGLISYEDGRGAGMVTAADIVVDVCDIADGTPVTTDAPGEVVVSILRESAPLVRFGTGDLSAWVIDGGEPVLTDGRRRLVGVLGRTGQATKVRGMFLHPTQVKAVAAKLAGTEALRFLVGREDHKDTIVAEVVVAAGADAEVAQAEAADLIRSELRFRAEVRAVAAIEGDEVIVDERSWD</sequence>
<dbReference type="EMBL" id="FWFF01000017">
    <property type="protein sequence ID" value="SLM98879.1"/>
    <property type="molecule type" value="Genomic_DNA"/>
</dbReference>
<dbReference type="Gene3D" id="3.30.300.30">
    <property type="match status" value="1"/>
</dbReference>
<dbReference type="InterPro" id="IPR000873">
    <property type="entry name" value="AMP-dep_synth/lig_dom"/>
</dbReference>
<dbReference type="Proteomes" id="UP000196581">
    <property type="component" value="Unassembled WGS sequence"/>
</dbReference>
<evidence type="ECO:0000313" key="3">
    <source>
        <dbReference type="Proteomes" id="UP000196581"/>
    </source>
</evidence>